<organism evidence="1 2">
    <name type="scientific">Phaeocystidibacter luteus</name>
    <dbReference type="NCBI Taxonomy" id="911197"/>
    <lineage>
        <taxon>Bacteria</taxon>
        <taxon>Pseudomonadati</taxon>
        <taxon>Bacteroidota</taxon>
        <taxon>Flavobacteriia</taxon>
        <taxon>Flavobacteriales</taxon>
        <taxon>Phaeocystidibacteraceae</taxon>
        <taxon>Phaeocystidibacter</taxon>
    </lineage>
</organism>
<gene>
    <name evidence="1" type="ORF">F8C67_07700</name>
</gene>
<dbReference type="Proteomes" id="UP000468650">
    <property type="component" value="Unassembled WGS sequence"/>
</dbReference>
<evidence type="ECO:0000313" key="1">
    <source>
        <dbReference type="EMBL" id="KAB2810111.1"/>
    </source>
</evidence>
<proteinExistence type="predicted"/>
<dbReference type="RefSeq" id="WP_151667255.1">
    <property type="nucleotide sequence ID" value="NZ_WBVO01000005.1"/>
</dbReference>
<dbReference type="EMBL" id="WBVO01000005">
    <property type="protein sequence ID" value="KAB2810111.1"/>
    <property type="molecule type" value="Genomic_DNA"/>
</dbReference>
<keyword evidence="2" id="KW-1185">Reference proteome</keyword>
<reference evidence="1 2" key="1">
    <citation type="submission" date="2019-09" db="EMBL/GenBank/DDBJ databases">
        <title>Genomes of family Cryomorphaceae.</title>
        <authorList>
            <person name="Bowman J.P."/>
        </authorList>
    </citation>
    <scope>NUCLEOTIDE SEQUENCE [LARGE SCALE GENOMIC DNA]</scope>
    <source>
        <strain evidence="1 2">LMG 25704</strain>
    </source>
</reference>
<comment type="caution">
    <text evidence="1">The sequence shown here is derived from an EMBL/GenBank/DDBJ whole genome shotgun (WGS) entry which is preliminary data.</text>
</comment>
<evidence type="ECO:0000313" key="2">
    <source>
        <dbReference type="Proteomes" id="UP000468650"/>
    </source>
</evidence>
<name>A0A6N6RG12_9FLAO</name>
<accession>A0A6N6RG12</accession>
<dbReference type="AlphaFoldDB" id="A0A6N6RG12"/>
<protein>
    <submittedName>
        <fullName evidence="1">Uncharacterized protein</fullName>
    </submittedName>
</protein>
<sequence>MTTAIQTLPTASEIVKQLTVESKTAFQSFVYLYAARCANIEKAKVSEWLQNHGAFNESIMAKDVPCNDITCLNFIVENLERHFQTQEEREVFYQELIDFLHSACTSCSLRKMFLSSFRKLFRAA</sequence>